<name>A0ACC1P9Y7_9PEZI</name>
<dbReference type="EMBL" id="JAPDGR010000634">
    <property type="protein sequence ID" value="KAJ2988555.1"/>
    <property type="molecule type" value="Genomic_DNA"/>
</dbReference>
<evidence type="ECO:0000313" key="2">
    <source>
        <dbReference type="Proteomes" id="UP001143856"/>
    </source>
</evidence>
<organism evidence="1 2">
    <name type="scientific">Xylaria curta</name>
    <dbReference type="NCBI Taxonomy" id="42375"/>
    <lineage>
        <taxon>Eukaryota</taxon>
        <taxon>Fungi</taxon>
        <taxon>Dikarya</taxon>
        <taxon>Ascomycota</taxon>
        <taxon>Pezizomycotina</taxon>
        <taxon>Sordariomycetes</taxon>
        <taxon>Xylariomycetidae</taxon>
        <taxon>Xylariales</taxon>
        <taxon>Xylariaceae</taxon>
        <taxon>Xylaria</taxon>
    </lineage>
</organism>
<proteinExistence type="predicted"/>
<dbReference type="Proteomes" id="UP001143856">
    <property type="component" value="Unassembled WGS sequence"/>
</dbReference>
<sequence>MRIHVFKARNSQAPDQPGGRQLLLIMIGLCLAVVLTGMDQTILATATTVISDEFGALADISWWSNAYLLTLSSFQLFYGKLYSLFPIKAVYLSAIALFEIGSLICTTAPNSIALIIGRAIAGLGAAGIFSGGVLITTKLIPLSKRAGYLGVMSGAFGLAAIIGPFLGGALTDRATWRWCFGINLPIGAVTIVLCALLVNLPPGEIANRPTTPLGTLAELDIPGTVSLVASLISLLIALQWGGATYPWNDGRIIALLVVFGVLTIVFIVTQTTSVLGKASTIPPTVAKNRDIWFAASYAICITGGVYVAVLYLPIWFQALRGNSALSSGILLIPLIAGYVVSSVIAGGLTSFIGYYNPGMIIGSILAIAGSALLTTLNLNSDTGRIVGYQLLYGFGVGFGFGQPSYVVQTVLAPGDVPIGVTLITLLQNLSASIFVAVAQSIFQGELRRQLSLDSPNADLSAISGSGAGDFLSVFPPEEQPLARQTYSKSLLLTLYISLALSIASSIGAVCTRWGSMKASAENEAAVSEKQEARRENAALQPHSESEDLKSKSVTGASTSGRPVAVLS</sequence>
<accession>A0ACC1P9Y7</accession>
<evidence type="ECO:0000313" key="1">
    <source>
        <dbReference type="EMBL" id="KAJ2988555.1"/>
    </source>
</evidence>
<comment type="caution">
    <text evidence="1">The sequence shown here is derived from an EMBL/GenBank/DDBJ whole genome shotgun (WGS) entry which is preliminary data.</text>
</comment>
<gene>
    <name evidence="1" type="ORF">NUW58_g3911</name>
</gene>
<reference evidence="1" key="1">
    <citation type="submission" date="2022-10" db="EMBL/GenBank/DDBJ databases">
        <title>Genome Sequence of Xylaria curta.</title>
        <authorList>
            <person name="Buettner E."/>
        </authorList>
    </citation>
    <scope>NUCLEOTIDE SEQUENCE</scope>
    <source>
        <strain evidence="1">Babe10</strain>
    </source>
</reference>
<protein>
    <submittedName>
        <fullName evidence="1">Uncharacterized protein</fullName>
    </submittedName>
</protein>
<keyword evidence="2" id="KW-1185">Reference proteome</keyword>